<sequence>FVGWCYVGNVSYILALQLSIMFNLRSGPTLNLLFLIFSFIPVGSLVRVRIIFDWSLIDQLHIPVQAGWLVSATVDSMIVDGSWVLPSVIPSHIVADVTP</sequence>
<keyword evidence="1" id="KW-0472">Membrane</keyword>
<reference evidence="2 3" key="1">
    <citation type="journal article" date="2018" name="Front. Plant Sci.">
        <title>Red Clover (Trifolium pratense) and Zigzag Clover (T. medium) - A Picture of Genomic Similarities and Differences.</title>
        <authorList>
            <person name="Dluhosova J."/>
            <person name="Istvanek J."/>
            <person name="Nedelnik J."/>
            <person name="Repkova J."/>
        </authorList>
    </citation>
    <scope>NUCLEOTIDE SEQUENCE [LARGE SCALE GENOMIC DNA]</scope>
    <source>
        <strain evidence="3">cv. 10/8</strain>
        <tissue evidence="2">Leaf</tissue>
    </source>
</reference>
<accession>A0A392R342</accession>
<keyword evidence="3" id="KW-1185">Reference proteome</keyword>
<protein>
    <submittedName>
        <fullName evidence="2">Uncharacterized protein</fullName>
    </submittedName>
</protein>
<name>A0A392R342_9FABA</name>
<proteinExistence type="predicted"/>
<dbReference type="EMBL" id="LXQA010176160">
    <property type="protein sequence ID" value="MCI29975.1"/>
    <property type="molecule type" value="Genomic_DNA"/>
</dbReference>
<evidence type="ECO:0000313" key="3">
    <source>
        <dbReference type="Proteomes" id="UP000265520"/>
    </source>
</evidence>
<feature type="non-terminal residue" evidence="2">
    <location>
        <position position="1"/>
    </location>
</feature>
<dbReference type="AlphaFoldDB" id="A0A392R342"/>
<comment type="caution">
    <text evidence="2">The sequence shown here is derived from an EMBL/GenBank/DDBJ whole genome shotgun (WGS) entry which is preliminary data.</text>
</comment>
<feature type="transmembrane region" description="Helical" evidence="1">
    <location>
        <begin position="6"/>
        <end position="24"/>
    </location>
</feature>
<evidence type="ECO:0000313" key="2">
    <source>
        <dbReference type="EMBL" id="MCI29975.1"/>
    </source>
</evidence>
<keyword evidence="1" id="KW-1133">Transmembrane helix</keyword>
<organism evidence="2 3">
    <name type="scientific">Trifolium medium</name>
    <dbReference type="NCBI Taxonomy" id="97028"/>
    <lineage>
        <taxon>Eukaryota</taxon>
        <taxon>Viridiplantae</taxon>
        <taxon>Streptophyta</taxon>
        <taxon>Embryophyta</taxon>
        <taxon>Tracheophyta</taxon>
        <taxon>Spermatophyta</taxon>
        <taxon>Magnoliopsida</taxon>
        <taxon>eudicotyledons</taxon>
        <taxon>Gunneridae</taxon>
        <taxon>Pentapetalae</taxon>
        <taxon>rosids</taxon>
        <taxon>fabids</taxon>
        <taxon>Fabales</taxon>
        <taxon>Fabaceae</taxon>
        <taxon>Papilionoideae</taxon>
        <taxon>50 kb inversion clade</taxon>
        <taxon>NPAAA clade</taxon>
        <taxon>Hologalegina</taxon>
        <taxon>IRL clade</taxon>
        <taxon>Trifolieae</taxon>
        <taxon>Trifolium</taxon>
    </lineage>
</organism>
<feature type="transmembrane region" description="Helical" evidence="1">
    <location>
        <begin position="31"/>
        <end position="52"/>
    </location>
</feature>
<keyword evidence="1" id="KW-0812">Transmembrane</keyword>
<dbReference type="Proteomes" id="UP000265520">
    <property type="component" value="Unassembled WGS sequence"/>
</dbReference>
<evidence type="ECO:0000256" key="1">
    <source>
        <dbReference type="SAM" id="Phobius"/>
    </source>
</evidence>